<dbReference type="EMBL" id="VSRR010004678">
    <property type="protein sequence ID" value="MPC40401.1"/>
    <property type="molecule type" value="Genomic_DNA"/>
</dbReference>
<sequence>MGIRSIETYLAYRIRSIVVVVLVVVVVVMMCREVVSLQWSLNAIQRESIQFFKATRSSDSFRFNSE</sequence>
<reference evidence="2 3" key="1">
    <citation type="submission" date="2019-05" db="EMBL/GenBank/DDBJ databases">
        <title>Another draft genome of Portunus trituberculatus and its Hox gene families provides insights of decapod evolution.</title>
        <authorList>
            <person name="Jeong J.-H."/>
            <person name="Song I."/>
            <person name="Kim S."/>
            <person name="Choi T."/>
            <person name="Kim D."/>
            <person name="Ryu S."/>
            <person name="Kim W."/>
        </authorList>
    </citation>
    <scope>NUCLEOTIDE SEQUENCE [LARGE SCALE GENOMIC DNA]</scope>
    <source>
        <tissue evidence="2">Muscle</tissue>
    </source>
</reference>
<evidence type="ECO:0000313" key="2">
    <source>
        <dbReference type="EMBL" id="MPC40401.1"/>
    </source>
</evidence>
<evidence type="ECO:0000256" key="1">
    <source>
        <dbReference type="SAM" id="Phobius"/>
    </source>
</evidence>
<keyword evidence="1" id="KW-0472">Membrane</keyword>
<keyword evidence="3" id="KW-1185">Reference proteome</keyword>
<dbReference type="Proteomes" id="UP000324222">
    <property type="component" value="Unassembled WGS sequence"/>
</dbReference>
<name>A0A5B7F082_PORTR</name>
<feature type="transmembrane region" description="Helical" evidence="1">
    <location>
        <begin position="12"/>
        <end position="31"/>
    </location>
</feature>
<keyword evidence="1" id="KW-0812">Transmembrane</keyword>
<accession>A0A5B7F082</accession>
<comment type="caution">
    <text evidence="2">The sequence shown here is derived from an EMBL/GenBank/DDBJ whole genome shotgun (WGS) entry which is preliminary data.</text>
</comment>
<keyword evidence="1" id="KW-1133">Transmembrane helix</keyword>
<gene>
    <name evidence="2" type="ORF">E2C01_033957</name>
</gene>
<evidence type="ECO:0000313" key="3">
    <source>
        <dbReference type="Proteomes" id="UP000324222"/>
    </source>
</evidence>
<protein>
    <submittedName>
        <fullName evidence="2">Uncharacterized protein</fullName>
    </submittedName>
</protein>
<proteinExistence type="predicted"/>
<organism evidence="2 3">
    <name type="scientific">Portunus trituberculatus</name>
    <name type="common">Swimming crab</name>
    <name type="synonym">Neptunus trituberculatus</name>
    <dbReference type="NCBI Taxonomy" id="210409"/>
    <lineage>
        <taxon>Eukaryota</taxon>
        <taxon>Metazoa</taxon>
        <taxon>Ecdysozoa</taxon>
        <taxon>Arthropoda</taxon>
        <taxon>Crustacea</taxon>
        <taxon>Multicrustacea</taxon>
        <taxon>Malacostraca</taxon>
        <taxon>Eumalacostraca</taxon>
        <taxon>Eucarida</taxon>
        <taxon>Decapoda</taxon>
        <taxon>Pleocyemata</taxon>
        <taxon>Brachyura</taxon>
        <taxon>Eubrachyura</taxon>
        <taxon>Portunoidea</taxon>
        <taxon>Portunidae</taxon>
        <taxon>Portuninae</taxon>
        <taxon>Portunus</taxon>
    </lineage>
</organism>
<dbReference type="AlphaFoldDB" id="A0A5B7F082"/>